<proteinExistence type="predicted"/>
<accession>A0A412B4C9</accession>
<evidence type="ECO:0000313" key="2">
    <source>
        <dbReference type="Proteomes" id="UP000283680"/>
    </source>
</evidence>
<reference evidence="1 2" key="1">
    <citation type="submission" date="2018-08" db="EMBL/GenBank/DDBJ databases">
        <title>A genome reference for cultivated species of the human gut microbiota.</title>
        <authorList>
            <person name="Zou Y."/>
            <person name="Xue W."/>
            <person name="Luo G."/>
        </authorList>
    </citation>
    <scope>NUCLEOTIDE SEQUENCE [LARGE SCALE GENOMIC DNA]</scope>
    <source>
        <strain evidence="1 2">AF28-11</strain>
    </source>
</reference>
<protein>
    <submittedName>
        <fullName evidence="1">DNA-binding protein</fullName>
    </submittedName>
</protein>
<comment type="caution">
    <text evidence="1">The sequence shown here is derived from an EMBL/GenBank/DDBJ whole genome shotgun (WGS) entry which is preliminary data.</text>
</comment>
<gene>
    <name evidence="1" type="ORF">DWY92_19495</name>
</gene>
<dbReference type="GO" id="GO:0003677">
    <property type="term" value="F:DNA binding"/>
    <property type="evidence" value="ECO:0007669"/>
    <property type="project" value="UniProtKB-KW"/>
</dbReference>
<keyword evidence="1" id="KW-0238">DNA-binding</keyword>
<name>A0A412B4C9_BACUN</name>
<dbReference type="EMBL" id="QRTH01000017">
    <property type="protein sequence ID" value="RGQ47259.1"/>
    <property type="molecule type" value="Genomic_DNA"/>
</dbReference>
<dbReference type="AlphaFoldDB" id="A0A412B4C9"/>
<organism evidence="1 2">
    <name type="scientific">Bacteroides uniformis</name>
    <dbReference type="NCBI Taxonomy" id="820"/>
    <lineage>
        <taxon>Bacteria</taxon>
        <taxon>Pseudomonadati</taxon>
        <taxon>Bacteroidota</taxon>
        <taxon>Bacteroidia</taxon>
        <taxon>Bacteroidales</taxon>
        <taxon>Bacteroidaceae</taxon>
        <taxon>Bacteroides</taxon>
    </lineage>
</organism>
<dbReference type="Proteomes" id="UP000283680">
    <property type="component" value="Unassembled WGS sequence"/>
</dbReference>
<sequence length="131" mass="15511">MHQKQKTKGMEHQKTSYDTLPERIDYLIQEISEIKNILTNRIEKREEIPKYLSTENALAYLKKTGFPMSKSQLYKLTSCGRMPFHKSGNTLLFIPEELDKWCEDKIQTVSHEENELQLLIKSPLNKWKKKV</sequence>
<evidence type="ECO:0000313" key="1">
    <source>
        <dbReference type="EMBL" id="RGQ47259.1"/>
    </source>
</evidence>